<organism evidence="1 2">
    <name type="scientific">Phascolomyces articulosus</name>
    <dbReference type="NCBI Taxonomy" id="60185"/>
    <lineage>
        <taxon>Eukaryota</taxon>
        <taxon>Fungi</taxon>
        <taxon>Fungi incertae sedis</taxon>
        <taxon>Mucoromycota</taxon>
        <taxon>Mucoromycotina</taxon>
        <taxon>Mucoromycetes</taxon>
        <taxon>Mucorales</taxon>
        <taxon>Lichtheimiaceae</taxon>
        <taxon>Phascolomyces</taxon>
    </lineage>
</organism>
<comment type="caution">
    <text evidence="1">The sequence shown here is derived from an EMBL/GenBank/DDBJ whole genome shotgun (WGS) entry which is preliminary data.</text>
</comment>
<reference evidence="1" key="1">
    <citation type="journal article" date="2022" name="IScience">
        <title>Evolution of zygomycete secretomes and the origins of terrestrial fungal ecologies.</title>
        <authorList>
            <person name="Chang Y."/>
            <person name="Wang Y."/>
            <person name="Mondo S."/>
            <person name="Ahrendt S."/>
            <person name="Andreopoulos W."/>
            <person name="Barry K."/>
            <person name="Beard J."/>
            <person name="Benny G.L."/>
            <person name="Blankenship S."/>
            <person name="Bonito G."/>
            <person name="Cuomo C."/>
            <person name="Desiro A."/>
            <person name="Gervers K.A."/>
            <person name="Hundley H."/>
            <person name="Kuo A."/>
            <person name="LaButti K."/>
            <person name="Lang B.F."/>
            <person name="Lipzen A."/>
            <person name="O'Donnell K."/>
            <person name="Pangilinan J."/>
            <person name="Reynolds N."/>
            <person name="Sandor L."/>
            <person name="Smith M.E."/>
            <person name="Tsang A."/>
            <person name="Grigoriev I.V."/>
            <person name="Stajich J.E."/>
            <person name="Spatafora J.W."/>
        </authorList>
    </citation>
    <scope>NUCLEOTIDE SEQUENCE</scope>
    <source>
        <strain evidence="1">RSA 2281</strain>
    </source>
</reference>
<dbReference type="Proteomes" id="UP001209540">
    <property type="component" value="Unassembled WGS sequence"/>
</dbReference>
<gene>
    <name evidence="1" type="ORF">BDA99DRAFT_594174</name>
</gene>
<dbReference type="EMBL" id="JAIXMP010000056">
    <property type="protein sequence ID" value="KAI9244810.1"/>
    <property type="molecule type" value="Genomic_DNA"/>
</dbReference>
<evidence type="ECO:0000313" key="2">
    <source>
        <dbReference type="Proteomes" id="UP001209540"/>
    </source>
</evidence>
<evidence type="ECO:0000313" key="1">
    <source>
        <dbReference type="EMBL" id="KAI9244810.1"/>
    </source>
</evidence>
<reference evidence="1" key="2">
    <citation type="submission" date="2023-02" db="EMBL/GenBank/DDBJ databases">
        <authorList>
            <consortium name="DOE Joint Genome Institute"/>
            <person name="Mondo S.J."/>
            <person name="Chang Y."/>
            <person name="Wang Y."/>
            <person name="Ahrendt S."/>
            <person name="Andreopoulos W."/>
            <person name="Barry K."/>
            <person name="Beard J."/>
            <person name="Benny G.L."/>
            <person name="Blankenship S."/>
            <person name="Bonito G."/>
            <person name="Cuomo C."/>
            <person name="Desiro A."/>
            <person name="Gervers K.A."/>
            <person name="Hundley H."/>
            <person name="Kuo A."/>
            <person name="LaButti K."/>
            <person name="Lang B.F."/>
            <person name="Lipzen A."/>
            <person name="O'Donnell K."/>
            <person name="Pangilinan J."/>
            <person name="Reynolds N."/>
            <person name="Sandor L."/>
            <person name="Smith M.W."/>
            <person name="Tsang A."/>
            <person name="Grigoriev I.V."/>
            <person name="Stajich J.E."/>
            <person name="Spatafora J.W."/>
        </authorList>
    </citation>
    <scope>NUCLEOTIDE SEQUENCE</scope>
    <source>
        <strain evidence="1">RSA 2281</strain>
    </source>
</reference>
<name>A0AAD5JM67_9FUNG</name>
<dbReference type="AlphaFoldDB" id="A0AAD5JM67"/>
<keyword evidence="2" id="KW-1185">Reference proteome</keyword>
<proteinExistence type="predicted"/>
<protein>
    <submittedName>
        <fullName evidence="1">Uncharacterized protein</fullName>
    </submittedName>
</protein>
<accession>A0AAD5JM67</accession>
<sequence>MNQESSISVQGTHIAIPPFNPPMLPGGHYQPRNVSRNCRTGHKFCYKLDGGDRRCAWCRCRKQRCVMDTLPGLVPSRNLVLPLRMQHYFINERNNWLDSRRGIPPAELDCSDDELLSWERGIRANLGEFVPCHLKWLYEHAQEAKIVSQDSSQAAEVQPAGEPSQLANHVEEVQGTEYPPLDLHDQHIPYHRSLVVDLSAWGSEFRTEIIDGRTCLVITHNNRPSPPPSP</sequence>